<sequence>MNLSSFNFITPPEIPYDLLKIITKTCTEFEHAHSIGGEALQNRFNKNLFFPHLIGQLVNKARPPPFPFPNNTKTLFRPKRLCSPFTKNSLYGLGDEHHTWPVGLHQADKILSCSGVAKAPTVGHNVGHILHSHQLHRSGRLVLFTESSYVSVPRKARGKLRNALS</sequence>
<protein>
    <submittedName>
        <fullName evidence="1">Uncharacterized protein</fullName>
    </submittedName>
</protein>
<dbReference type="AlphaFoldDB" id="A0A6G1F6H7"/>
<reference evidence="1 2" key="1">
    <citation type="submission" date="2019-11" db="EMBL/GenBank/DDBJ databases">
        <title>Whole genome sequence of Oryza granulata.</title>
        <authorList>
            <person name="Li W."/>
        </authorList>
    </citation>
    <scope>NUCLEOTIDE SEQUENCE [LARGE SCALE GENOMIC DNA]</scope>
    <source>
        <strain evidence="2">cv. Menghai</strain>
        <tissue evidence="1">Leaf</tissue>
    </source>
</reference>
<evidence type="ECO:0000313" key="1">
    <source>
        <dbReference type="EMBL" id="KAF0932439.1"/>
    </source>
</evidence>
<comment type="caution">
    <text evidence="1">The sequence shown here is derived from an EMBL/GenBank/DDBJ whole genome shotgun (WGS) entry which is preliminary data.</text>
</comment>
<proteinExistence type="predicted"/>
<name>A0A6G1F6H7_9ORYZ</name>
<dbReference type="EMBL" id="SPHZ02000001">
    <property type="protein sequence ID" value="KAF0932439.1"/>
    <property type="molecule type" value="Genomic_DNA"/>
</dbReference>
<evidence type="ECO:0000313" key="2">
    <source>
        <dbReference type="Proteomes" id="UP000479710"/>
    </source>
</evidence>
<dbReference type="Proteomes" id="UP000479710">
    <property type="component" value="Unassembled WGS sequence"/>
</dbReference>
<gene>
    <name evidence="1" type="ORF">E2562_010348</name>
</gene>
<keyword evidence="2" id="KW-1185">Reference proteome</keyword>
<accession>A0A6G1F6H7</accession>
<organism evidence="1 2">
    <name type="scientific">Oryza meyeriana var. granulata</name>
    <dbReference type="NCBI Taxonomy" id="110450"/>
    <lineage>
        <taxon>Eukaryota</taxon>
        <taxon>Viridiplantae</taxon>
        <taxon>Streptophyta</taxon>
        <taxon>Embryophyta</taxon>
        <taxon>Tracheophyta</taxon>
        <taxon>Spermatophyta</taxon>
        <taxon>Magnoliopsida</taxon>
        <taxon>Liliopsida</taxon>
        <taxon>Poales</taxon>
        <taxon>Poaceae</taxon>
        <taxon>BOP clade</taxon>
        <taxon>Oryzoideae</taxon>
        <taxon>Oryzeae</taxon>
        <taxon>Oryzinae</taxon>
        <taxon>Oryza</taxon>
        <taxon>Oryza meyeriana</taxon>
    </lineage>
</organism>